<dbReference type="EMBL" id="JARJCN010000051">
    <property type="protein sequence ID" value="KAJ7081189.1"/>
    <property type="molecule type" value="Genomic_DNA"/>
</dbReference>
<sequence length="180" mass="20801">MSHPYSGAAGYIYANEYPTTPVDAHHNGPYGRMQSFIPIQSVDSLPTLHPYSGKSFAPSNNSHQHTHSQSFDDILHPRVRRESLRRLLPGPVHHPYSQSSQLDMWIDDESVAEPERPTTPNARYRPNRTVPTRAAFLPYGPRALEEGERDKMRLAAAWRRKIQRRVRRALRRLRRFLEGL</sequence>
<evidence type="ECO:0000256" key="1">
    <source>
        <dbReference type="SAM" id="MobiDB-lite"/>
    </source>
</evidence>
<gene>
    <name evidence="2" type="ORF">B0H15DRAFT_472656</name>
</gene>
<evidence type="ECO:0000313" key="2">
    <source>
        <dbReference type="EMBL" id="KAJ7081189.1"/>
    </source>
</evidence>
<evidence type="ECO:0000313" key="3">
    <source>
        <dbReference type="Proteomes" id="UP001222325"/>
    </source>
</evidence>
<dbReference type="Proteomes" id="UP001222325">
    <property type="component" value="Unassembled WGS sequence"/>
</dbReference>
<name>A0AAD6XKM0_9AGAR</name>
<feature type="compositionally biased region" description="Low complexity" evidence="1">
    <location>
        <begin position="59"/>
        <end position="69"/>
    </location>
</feature>
<dbReference type="AlphaFoldDB" id="A0AAD6XKM0"/>
<proteinExistence type="predicted"/>
<reference evidence="2" key="1">
    <citation type="submission" date="2023-03" db="EMBL/GenBank/DDBJ databases">
        <title>Massive genome expansion in bonnet fungi (Mycena s.s.) driven by repeated elements and novel gene families across ecological guilds.</title>
        <authorList>
            <consortium name="Lawrence Berkeley National Laboratory"/>
            <person name="Harder C.B."/>
            <person name="Miyauchi S."/>
            <person name="Viragh M."/>
            <person name="Kuo A."/>
            <person name="Thoen E."/>
            <person name="Andreopoulos B."/>
            <person name="Lu D."/>
            <person name="Skrede I."/>
            <person name="Drula E."/>
            <person name="Henrissat B."/>
            <person name="Morin E."/>
            <person name="Kohler A."/>
            <person name="Barry K."/>
            <person name="LaButti K."/>
            <person name="Morin E."/>
            <person name="Salamov A."/>
            <person name="Lipzen A."/>
            <person name="Mereny Z."/>
            <person name="Hegedus B."/>
            <person name="Baldrian P."/>
            <person name="Stursova M."/>
            <person name="Weitz H."/>
            <person name="Taylor A."/>
            <person name="Grigoriev I.V."/>
            <person name="Nagy L.G."/>
            <person name="Martin F."/>
            <person name="Kauserud H."/>
        </authorList>
    </citation>
    <scope>NUCLEOTIDE SEQUENCE</scope>
    <source>
        <strain evidence="2">CBHHK173m</strain>
    </source>
</reference>
<comment type="caution">
    <text evidence="2">The sequence shown here is derived from an EMBL/GenBank/DDBJ whole genome shotgun (WGS) entry which is preliminary data.</text>
</comment>
<accession>A0AAD6XKM0</accession>
<organism evidence="2 3">
    <name type="scientific">Mycena belliarum</name>
    <dbReference type="NCBI Taxonomy" id="1033014"/>
    <lineage>
        <taxon>Eukaryota</taxon>
        <taxon>Fungi</taxon>
        <taxon>Dikarya</taxon>
        <taxon>Basidiomycota</taxon>
        <taxon>Agaricomycotina</taxon>
        <taxon>Agaricomycetes</taxon>
        <taxon>Agaricomycetidae</taxon>
        <taxon>Agaricales</taxon>
        <taxon>Marasmiineae</taxon>
        <taxon>Mycenaceae</taxon>
        <taxon>Mycena</taxon>
    </lineage>
</organism>
<keyword evidence="3" id="KW-1185">Reference proteome</keyword>
<feature type="region of interest" description="Disordered" evidence="1">
    <location>
        <begin position="51"/>
        <end position="71"/>
    </location>
</feature>
<protein>
    <submittedName>
        <fullName evidence="2">Uncharacterized protein</fullName>
    </submittedName>
</protein>